<keyword evidence="2" id="KW-0119">Carbohydrate metabolism</keyword>
<dbReference type="InterPro" id="IPR019405">
    <property type="entry name" value="Lactonase_7-beta_prop"/>
</dbReference>
<comment type="similarity">
    <text evidence="1">Belongs to the cycloisomerase 2 family.</text>
</comment>
<name>A0ABP8R279_9SPHI</name>
<dbReference type="InterPro" id="IPR011048">
    <property type="entry name" value="Haem_d1_sf"/>
</dbReference>
<dbReference type="PANTHER" id="PTHR30344">
    <property type="entry name" value="6-PHOSPHOGLUCONOLACTONASE-RELATED"/>
    <property type="match status" value="1"/>
</dbReference>
<reference evidence="4" key="1">
    <citation type="journal article" date="2019" name="Int. J. Syst. Evol. Microbiol.">
        <title>The Global Catalogue of Microorganisms (GCM) 10K type strain sequencing project: providing services to taxonomists for standard genome sequencing and annotation.</title>
        <authorList>
            <consortium name="The Broad Institute Genomics Platform"/>
            <consortium name="The Broad Institute Genome Sequencing Center for Infectious Disease"/>
            <person name="Wu L."/>
            <person name="Ma J."/>
        </authorList>
    </citation>
    <scope>NUCLEOTIDE SEQUENCE [LARGE SCALE GENOMIC DNA]</scope>
    <source>
        <strain evidence="4">JCM 17858</strain>
    </source>
</reference>
<dbReference type="InterPro" id="IPR050282">
    <property type="entry name" value="Cycloisomerase_2"/>
</dbReference>
<dbReference type="Gene3D" id="2.130.10.10">
    <property type="entry name" value="YVTN repeat-like/Quinoprotein amine dehydrogenase"/>
    <property type="match status" value="1"/>
</dbReference>
<organism evidence="3 4">
    <name type="scientific">Sphingobacterium thermophilum</name>
    <dbReference type="NCBI Taxonomy" id="768534"/>
    <lineage>
        <taxon>Bacteria</taxon>
        <taxon>Pseudomonadati</taxon>
        <taxon>Bacteroidota</taxon>
        <taxon>Sphingobacteriia</taxon>
        <taxon>Sphingobacteriales</taxon>
        <taxon>Sphingobacteriaceae</taxon>
        <taxon>Sphingobacterium</taxon>
    </lineage>
</organism>
<dbReference type="SUPFAM" id="SSF51004">
    <property type="entry name" value="C-terminal (heme d1) domain of cytochrome cd1-nitrite reductase"/>
    <property type="match status" value="1"/>
</dbReference>
<keyword evidence="2" id="KW-0313">Glucose metabolism</keyword>
<protein>
    <submittedName>
        <fullName evidence="3">Lactonase family protein</fullName>
    </submittedName>
</protein>
<dbReference type="Proteomes" id="UP001500394">
    <property type="component" value="Unassembled WGS sequence"/>
</dbReference>
<evidence type="ECO:0000256" key="1">
    <source>
        <dbReference type="ARBA" id="ARBA00005564"/>
    </source>
</evidence>
<dbReference type="Pfam" id="PF10282">
    <property type="entry name" value="Lactonase"/>
    <property type="match status" value="1"/>
</dbReference>
<dbReference type="InterPro" id="IPR015943">
    <property type="entry name" value="WD40/YVTN_repeat-like_dom_sf"/>
</dbReference>
<accession>A0ABP8R279</accession>
<dbReference type="EMBL" id="BAABGR010000015">
    <property type="protein sequence ID" value="GAA4516134.1"/>
    <property type="molecule type" value="Genomic_DNA"/>
</dbReference>
<dbReference type="PANTHER" id="PTHR30344:SF1">
    <property type="entry name" value="6-PHOSPHOGLUCONOLACTONASE"/>
    <property type="match status" value="1"/>
</dbReference>
<sequence length="349" mass="38530">MLGGSPYATYAQHTKMYVGTYTSNSDSKGVYIFDFDEKTGQAILSSTIVMSNPSFLARKGNILYAVNEDTQGQLSAYDLEKGILLNQYSTEGMHPCHVALSPVIPVAVVSNYSSGSLCLYSLNEDGSIAHMDDFLQFKGSGPDKKRQEGPHIHSAFFTKDGSEVYVSDLGTDKIYVFSIEQRDGKYKFVKRHEIPTKAGGGPRHLAFSKDQQTFYSILELTGEVQVFRKSANEWKSVQILPLYSPGFDGEHGGADIKITEDGSYVLATNRGTANVLCIYEILKDGKLKKRQITSVLGDSPRNLNVSPSSNHVFITNQNTNNLIILPFQQGKVGEKLQEIEIPKPVCVIF</sequence>
<evidence type="ECO:0000256" key="2">
    <source>
        <dbReference type="ARBA" id="ARBA00022526"/>
    </source>
</evidence>
<keyword evidence="4" id="KW-1185">Reference proteome</keyword>
<proteinExistence type="inferred from homology"/>
<comment type="caution">
    <text evidence="3">The sequence shown here is derived from an EMBL/GenBank/DDBJ whole genome shotgun (WGS) entry which is preliminary data.</text>
</comment>
<evidence type="ECO:0000313" key="3">
    <source>
        <dbReference type="EMBL" id="GAA4516134.1"/>
    </source>
</evidence>
<gene>
    <name evidence="3" type="ORF">GCM10023173_14930</name>
</gene>
<evidence type="ECO:0000313" key="4">
    <source>
        <dbReference type="Proteomes" id="UP001500394"/>
    </source>
</evidence>